<dbReference type="Proteomes" id="UP000886595">
    <property type="component" value="Unassembled WGS sequence"/>
</dbReference>
<dbReference type="AlphaFoldDB" id="A0A8X8BC25"/>
<dbReference type="EMBL" id="JAAMPC010000001">
    <property type="protein sequence ID" value="KAG2332934.1"/>
    <property type="molecule type" value="Genomic_DNA"/>
</dbReference>
<organism evidence="1 2">
    <name type="scientific">Brassica carinata</name>
    <name type="common">Ethiopian mustard</name>
    <name type="synonym">Abyssinian cabbage</name>
    <dbReference type="NCBI Taxonomy" id="52824"/>
    <lineage>
        <taxon>Eukaryota</taxon>
        <taxon>Viridiplantae</taxon>
        <taxon>Streptophyta</taxon>
        <taxon>Embryophyta</taxon>
        <taxon>Tracheophyta</taxon>
        <taxon>Spermatophyta</taxon>
        <taxon>Magnoliopsida</taxon>
        <taxon>eudicotyledons</taxon>
        <taxon>Gunneridae</taxon>
        <taxon>Pentapetalae</taxon>
        <taxon>rosids</taxon>
        <taxon>malvids</taxon>
        <taxon>Brassicales</taxon>
        <taxon>Brassicaceae</taxon>
        <taxon>Brassiceae</taxon>
        <taxon>Brassica</taxon>
    </lineage>
</organism>
<name>A0A8X8BC25_BRACI</name>
<evidence type="ECO:0000313" key="2">
    <source>
        <dbReference type="Proteomes" id="UP000886595"/>
    </source>
</evidence>
<sequence length="88" mass="10097">MRRFRWKDVKKGRVGVKVEWTVWSSSQYYKQFLLTVAADSREILGLQGHLVDVSTSFVVQIANKVLVPGYGVLMFVAVSKMKRKLVHV</sequence>
<reference evidence="1 2" key="1">
    <citation type="submission" date="2020-02" db="EMBL/GenBank/DDBJ databases">
        <authorList>
            <person name="Ma Q."/>
            <person name="Huang Y."/>
            <person name="Song X."/>
            <person name="Pei D."/>
        </authorList>
    </citation>
    <scope>NUCLEOTIDE SEQUENCE [LARGE SCALE GENOMIC DNA]</scope>
    <source>
        <strain evidence="1">Sxm20200214</strain>
        <tissue evidence="1">Leaf</tissue>
    </source>
</reference>
<protein>
    <submittedName>
        <fullName evidence="1">Uncharacterized protein</fullName>
    </submittedName>
</protein>
<gene>
    <name evidence="1" type="ORF">Bca52824_004114</name>
</gene>
<comment type="caution">
    <text evidence="1">The sequence shown here is derived from an EMBL/GenBank/DDBJ whole genome shotgun (WGS) entry which is preliminary data.</text>
</comment>
<accession>A0A8X8BC25</accession>
<keyword evidence="2" id="KW-1185">Reference proteome</keyword>
<proteinExistence type="predicted"/>
<evidence type="ECO:0000313" key="1">
    <source>
        <dbReference type="EMBL" id="KAG2332934.1"/>
    </source>
</evidence>